<dbReference type="InterPro" id="IPR004364">
    <property type="entry name" value="Aa-tRNA-synt_II"/>
</dbReference>
<dbReference type="GO" id="GO:0140096">
    <property type="term" value="F:catalytic activity, acting on a protein"/>
    <property type="evidence" value="ECO:0007669"/>
    <property type="project" value="UniProtKB-ARBA"/>
</dbReference>
<dbReference type="GO" id="GO:0004824">
    <property type="term" value="F:lysine-tRNA ligase activity"/>
    <property type="evidence" value="ECO:0007669"/>
    <property type="project" value="UniProtKB-EC"/>
</dbReference>
<dbReference type="Proteomes" id="UP000254621">
    <property type="component" value="Unassembled WGS sequence"/>
</dbReference>
<dbReference type="GO" id="GO:0006430">
    <property type="term" value="P:lysyl-tRNA aminoacylation"/>
    <property type="evidence" value="ECO:0007669"/>
    <property type="project" value="InterPro"/>
</dbReference>
<dbReference type="PROSITE" id="PS50862">
    <property type="entry name" value="AA_TRNA_LIGASE_II"/>
    <property type="match status" value="1"/>
</dbReference>
<name>A0A380P9R1_WEIVI</name>
<keyword evidence="1 5" id="KW-0436">Ligase</keyword>
<evidence type="ECO:0000313" key="6">
    <source>
        <dbReference type="Proteomes" id="UP000254621"/>
    </source>
</evidence>
<accession>A0A380P9R1</accession>
<dbReference type="PANTHER" id="PTHR42918:SF15">
    <property type="entry name" value="LYSINE--TRNA LIGASE, CHLOROPLASTIC_MITOCHONDRIAL"/>
    <property type="match status" value="1"/>
</dbReference>
<dbReference type="InterPro" id="IPR045864">
    <property type="entry name" value="aa-tRNA-synth_II/BPL/LPL"/>
</dbReference>
<reference evidence="5 6" key="1">
    <citation type="submission" date="2018-06" db="EMBL/GenBank/DDBJ databases">
        <authorList>
            <consortium name="Pathogen Informatics"/>
            <person name="Doyle S."/>
        </authorList>
    </citation>
    <scope>NUCLEOTIDE SEQUENCE [LARGE SCALE GENOMIC DNA]</scope>
    <source>
        <strain evidence="5 6">NCTC13645</strain>
    </source>
</reference>
<dbReference type="EMBL" id="UHIV01000009">
    <property type="protein sequence ID" value="SUP61574.1"/>
    <property type="molecule type" value="Genomic_DNA"/>
</dbReference>
<evidence type="ECO:0000256" key="1">
    <source>
        <dbReference type="ARBA" id="ARBA00022598"/>
    </source>
</evidence>
<dbReference type="AlphaFoldDB" id="A0A380P9R1"/>
<keyword evidence="3" id="KW-0067">ATP-binding</keyword>
<protein>
    <submittedName>
        <fullName evidence="5">Lysine--tRNA ligase</fullName>
        <ecNumber evidence="5">6.1.1.6</ecNumber>
    </submittedName>
</protein>
<dbReference type="InterPro" id="IPR006195">
    <property type="entry name" value="aa-tRNA-synth_II"/>
</dbReference>
<dbReference type="EC" id="6.1.1.6" evidence="5"/>
<gene>
    <name evidence="5" type="primary">lysS_3</name>
    <name evidence="5" type="ORF">NCTC13645_02741</name>
</gene>
<dbReference type="GO" id="GO:0005524">
    <property type="term" value="F:ATP binding"/>
    <property type="evidence" value="ECO:0007669"/>
    <property type="project" value="UniProtKB-KW"/>
</dbReference>
<evidence type="ECO:0000256" key="3">
    <source>
        <dbReference type="ARBA" id="ARBA00022840"/>
    </source>
</evidence>
<dbReference type="PANTHER" id="PTHR42918">
    <property type="entry name" value="LYSYL-TRNA SYNTHETASE"/>
    <property type="match status" value="1"/>
</dbReference>
<dbReference type="InterPro" id="IPR018149">
    <property type="entry name" value="Lys-tRNA-synth_II_C"/>
</dbReference>
<dbReference type="SUPFAM" id="SSF55681">
    <property type="entry name" value="Class II aaRS and biotin synthetases"/>
    <property type="match status" value="1"/>
</dbReference>
<proteinExistence type="predicted"/>
<sequence length="93" mass="10668">MNQDGFIEVETPMLQNSAGGASARPFITHHNALDIDMYLRIALELHLKRLIVGGMERVYEIGRVFRNEGMDQSTILNLLLWRHMQLTGILMML</sequence>
<dbReference type="GO" id="GO:0000049">
    <property type="term" value="F:tRNA binding"/>
    <property type="evidence" value="ECO:0007669"/>
    <property type="project" value="TreeGrafter"/>
</dbReference>
<evidence type="ECO:0000313" key="5">
    <source>
        <dbReference type="EMBL" id="SUP61574.1"/>
    </source>
</evidence>
<dbReference type="GO" id="GO:0005829">
    <property type="term" value="C:cytosol"/>
    <property type="evidence" value="ECO:0007669"/>
    <property type="project" value="TreeGrafter"/>
</dbReference>
<evidence type="ECO:0000259" key="4">
    <source>
        <dbReference type="PROSITE" id="PS50862"/>
    </source>
</evidence>
<dbReference type="PRINTS" id="PR00982">
    <property type="entry name" value="TRNASYNTHLYS"/>
</dbReference>
<feature type="domain" description="Aminoacyl-transfer RNA synthetases class-II family profile" evidence="4">
    <location>
        <begin position="1"/>
        <end position="68"/>
    </location>
</feature>
<dbReference type="Gene3D" id="3.30.930.10">
    <property type="entry name" value="Bira Bifunctional Protein, Domain 2"/>
    <property type="match status" value="1"/>
</dbReference>
<keyword evidence="2" id="KW-0547">Nucleotide-binding</keyword>
<dbReference type="Pfam" id="PF00152">
    <property type="entry name" value="tRNA-synt_2"/>
    <property type="match status" value="1"/>
</dbReference>
<dbReference type="GO" id="GO:0016740">
    <property type="term" value="F:transferase activity"/>
    <property type="evidence" value="ECO:0007669"/>
    <property type="project" value="UniProtKB-ARBA"/>
</dbReference>
<organism evidence="5 6">
    <name type="scientific">Weissella viridescens</name>
    <name type="common">Lactobacillus viridescens</name>
    <dbReference type="NCBI Taxonomy" id="1629"/>
    <lineage>
        <taxon>Bacteria</taxon>
        <taxon>Bacillati</taxon>
        <taxon>Bacillota</taxon>
        <taxon>Bacilli</taxon>
        <taxon>Lactobacillales</taxon>
        <taxon>Lactobacillaceae</taxon>
        <taxon>Weissella</taxon>
    </lineage>
</organism>
<evidence type="ECO:0000256" key="2">
    <source>
        <dbReference type="ARBA" id="ARBA00022741"/>
    </source>
</evidence>